<reference evidence="1" key="1">
    <citation type="journal article" date="2014" name="Front. Microbiol.">
        <title>High frequency of phylogenetically diverse reductive dehalogenase-homologous genes in deep subseafloor sedimentary metagenomes.</title>
        <authorList>
            <person name="Kawai M."/>
            <person name="Futagami T."/>
            <person name="Toyoda A."/>
            <person name="Takaki Y."/>
            <person name="Nishi S."/>
            <person name="Hori S."/>
            <person name="Arai W."/>
            <person name="Tsubouchi T."/>
            <person name="Morono Y."/>
            <person name="Uchiyama I."/>
            <person name="Ito T."/>
            <person name="Fujiyama A."/>
            <person name="Inagaki F."/>
            <person name="Takami H."/>
        </authorList>
    </citation>
    <scope>NUCLEOTIDE SEQUENCE</scope>
    <source>
        <strain evidence="1">Expedition CK06-06</strain>
    </source>
</reference>
<gene>
    <name evidence="1" type="ORF">S06H3_26468</name>
</gene>
<dbReference type="AlphaFoldDB" id="X1NQX0"/>
<name>X1NQX0_9ZZZZ</name>
<sequence length="53" mass="6230">MKNLTKKQKAKLDKEAQTFKCLCCDVEAVKWNGERWECDFCGRRYGKETVISL</sequence>
<accession>X1NQX0</accession>
<comment type="caution">
    <text evidence="1">The sequence shown here is derived from an EMBL/GenBank/DDBJ whole genome shotgun (WGS) entry which is preliminary data.</text>
</comment>
<evidence type="ECO:0000313" key="1">
    <source>
        <dbReference type="EMBL" id="GAI29200.1"/>
    </source>
</evidence>
<organism evidence="1">
    <name type="scientific">marine sediment metagenome</name>
    <dbReference type="NCBI Taxonomy" id="412755"/>
    <lineage>
        <taxon>unclassified sequences</taxon>
        <taxon>metagenomes</taxon>
        <taxon>ecological metagenomes</taxon>
    </lineage>
</organism>
<protein>
    <submittedName>
        <fullName evidence="1">Uncharacterized protein</fullName>
    </submittedName>
</protein>
<dbReference type="EMBL" id="BARV01015303">
    <property type="protein sequence ID" value="GAI29200.1"/>
    <property type="molecule type" value="Genomic_DNA"/>
</dbReference>
<proteinExistence type="predicted"/>